<feature type="domain" description="PAC" evidence="8">
    <location>
        <begin position="409"/>
        <end position="461"/>
    </location>
</feature>
<keyword evidence="3" id="KW-0597">Phosphoprotein</keyword>
<dbReference type="Gene3D" id="3.30.450.20">
    <property type="entry name" value="PAS domain"/>
    <property type="match status" value="3"/>
</dbReference>
<proteinExistence type="predicted"/>
<feature type="domain" description="PAS" evidence="7">
    <location>
        <begin position="336"/>
        <end position="406"/>
    </location>
</feature>
<dbReference type="InterPro" id="IPR013655">
    <property type="entry name" value="PAS_fold_3"/>
</dbReference>
<dbReference type="NCBIfam" id="TIGR00229">
    <property type="entry name" value="sensory_box"/>
    <property type="match status" value="2"/>
</dbReference>
<keyword evidence="6" id="KW-0175">Coiled coil</keyword>
<evidence type="ECO:0000259" key="8">
    <source>
        <dbReference type="PROSITE" id="PS50113"/>
    </source>
</evidence>
<dbReference type="GO" id="GO:0004673">
    <property type="term" value="F:protein histidine kinase activity"/>
    <property type="evidence" value="ECO:0007669"/>
    <property type="project" value="UniProtKB-EC"/>
</dbReference>
<dbReference type="PROSITE" id="PS50113">
    <property type="entry name" value="PAC"/>
    <property type="match status" value="2"/>
</dbReference>
<name>A0A327NKG3_9BACT</name>
<dbReference type="InterPro" id="IPR000014">
    <property type="entry name" value="PAS"/>
</dbReference>
<evidence type="ECO:0000256" key="2">
    <source>
        <dbReference type="ARBA" id="ARBA00012438"/>
    </source>
</evidence>
<evidence type="ECO:0000256" key="5">
    <source>
        <dbReference type="ARBA" id="ARBA00022777"/>
    </source>
</evidence>
<evidence type="ECO:0000259" key="7">
    <source>
        <dbReference type="PROSITE" id="PS50112"/>
    </source>
</evidence>
<keyword evidence="4" id="KW-0808">Transferase</keyword>
<feature type="coiled-coil region" evidence="6">
    <location>
        <begin position="124"/>
        <end position="218"/>
    </location>
</feature>
<dbReference type="Pfam" id="PF08447">
    <property type="entry name" value="PAS_3"/>
    <property type="match status" value="2"/>
</dbReference>
<evidence type="ECO:0000256" key="4">
    <source>
        <dbReference type="ARBA" id="ARBA00022679"/>
    </source>
</evidence>
<dbReference type="CDD" id="cd00130">
    <property type="entry name" value="PAS"/>
    <property type="match status" value="2"/>
</dbReference>
<dbReference type="SUPFAM" id="SSF55785">
    <property type="entry name" value="PYP-like sensor domain (PAS domain)"/>
    <property type="match status" value="3"/>
</dbReference>
<dbReference type="SMART" id="SM00086">
    <property type="entry name" value="PAC"/>
    <property type="match status" value="2"/>
</dbReference>
<dbReference type="EMBL" id="QLII01000001">
    <property type="protein sequence ID" value="RAI74536.1"/>
    <property type="molecule type" value="Genomic_DNA"/>
</dbReference>
<protein>
    <recommendedName>
        <fullName evidence="2">histidine kinase</fullName>
        <ecNumber evidence="2">2.7.13.3</ecNumber>
    </recommendedName>
</protein>
<dbReference type="Proteomes" id="UP000249016">
    <property type="component" value="Unassembled WGS sequence"/>
</dbReference>
<keyword evidence="10" id="KW-1185">Reference proteome</keyword>
<reference evidence="9 10" key="1">
    <citation type="submission" date="2018-06" db="EMBL/GenBank/DDBJ databases">
        <title>Spirosoma sp. HMF3257 Genome sequencing and assembly.</title>
        <authorList>
            <person name="Kang H."/>
            <person name="Cha I."/>
            <person name="Kim H."/>
            <person name="Kang J."/>
            <person name="Joh K."/>
        </authorList>
    </citation>
    <scope>NUCLEOTIDE SEQUENCE [LARGE SCALE GENOMIC DNA]</scope>
    <source>
        <strain evidence="9 10">HMF3257</strain>
    </source>
</reference>
<comment type="caution">
    <text evidence="9">The sequence shown here is derived from an EMBL/GenBank/DDBJ whole genome shotgun (WGS) entry which is preliminary data.</text>
</comment>
<keyword evidence="5" id="KW-0418">Kinase</keyword>
<dbReference type="InterPro" id="IPR052162">
    <property type="entry name" value="Sensor_kinase/Photoreceptor"/>
</dbReference>
<evidence type="ECO:0000256" key="6">
    <source>
        <dbReference type="SAM" id="Coils"/>
    </source>
</evidence>
<dbReference type="Pfam" id="PF13188">
    <property type="entry name" value="PAS_8"/>
    <property type="match status" value="1"/>
</dbReference>
<dbReference type="SMART" id="SM00091">
    <property type="entry name" value="PAS"/>
    <property type="match status" value="3"/>
</dbReference>
<evidence type="ECO:0000256" key="3">
    <source>
        <dbReference type="ARBA" id="ARBA00022553"/>
    </source>
</evidence>
<comment type="catalytic activity">
    <reaction evidence="1">
        <text>ATP + protein L-histidine = ADP + protein N-phospho-L-histidine.</text>
        <dbReference type="EC" id="2.7.13.3"/>
    </reaction>
</comment>
<organism evidence="9 10">
    <name type="scientific">Spirosoma telluris</name>
    <dbReference type="NCBI Taxonomy" id="2183553"/>
    <lineage>
        <taxon>Bacteria</taxon>
        <taxon>Pseudomonadati</taxon>
        <taxon>Bacteroidota</taxon>
        <taxon>Cytophagia</taxon>
        <taxon>Cytophagales</taxon>
        <taxon>Cytophagaceae</taxon>
        <taxon>Spirosoma</taxon>
    </lineage>
</organism>
<evidence type="ECO:0000313" key="9">
    <source>
        <dbReference type="EMBL" id="RAI74536.1"/>
    </source>
</evidence>
<dbReference type="InterPro" id="IPR000700">
    <property type="entry name" value="PAS-assoc_C"/>
</dbReference>
<gene>
    <name evidence="9" type="ORF">HMF3257_10145</name>
</gene>
<dbReference type="AlphaFoldDB" id="A0A327NKG3"/>
<evidence type="ECO:0000313" key="10">
    <source>
        <dbReference type="Proteomes" id="UP000249016"/>
    </source>
</evidence>
<feature type="domain" description="PAS" evidence="7">
    <location>
        <begin position="473"/>
        <end position="545"/>
    </location>
</feature>
<dbReference type="PROSITE" id="PS50112">
    <property type="entry name" value="PAS"/>
    <property type="match status" value="2"/>
</dbReference>
<dbReference type="InterPro" id="IPR001610">
    <property type="entry name" value="PAC"/>
</dbReference>
<dbReference type="EC" id="2.7.13.3" evidence="2"/>
<dbReference type="PANTHER" id="PTHR43304:SF1">
    <property type="entry name" value="PAC DOMAIN-CONTAINING PROTEIN"/>
    <property type="match status" value="1"/>
</dbReference>
<dbReference type="PANTHER" id="PTHR43304">
    <property type="entry name" value="PHYTOCHROME-LIKE PROTEIN CPH1"/>
    <property type="match status" value="1"/>
</dbReference>
<feature type="domain" description="PAC" evidence="8">
    <location>
        <begin position="548"/>
        <end position="592"/>
    </location>
</feature>
<accession>A0A327NKG3</accession>
<sequence>MDKLVDSLLLSQYVPASVVVNQDLEILQFRGSTGLFLEPAPGKASLNLIKMARPSLVFELRNIVHKAQKSAEPIRKSGLEIKVNNKLHYVAIEAVPLDTATEERLYLIIFDEVQPPIVPVTQSADARNRRIKELENELANLRDDMRSIIEEQEASNEELQSANEEIISSNEELQSINEELETSKEEIESTNEELLTINQELQVRNDQLSEAYQFAEDIFGTIREATLVLDTDLRVKSANPGFYRLFKLKEETTERRLIYELGNRQWDIPELRSMLTDIVTSDAQFQGFELTYTSPETGEKILSINARRVVRQQASILVAIEDITDHRRAQRLLSEREAWFHEIADNAPTLIWVSDANGRFTFLNKVWLDYTGRTLENVAQQGLVQSLHPDDQAGYQEKYDLSLKRQKSFSSEFRLRRYDGLFHWMLENARPSFGHDGLFTGYIGSSIDIQLQKETALELDRRVQDRTKELSQANELMRIALNTSQAGLGRWDWRSQTIAWDTRGREIIGLATNEEILSIDDWVNRIYPDDRDRVRAYLKECLETNQDIRIEYRVIHQDGSIHYVLEAGKCTQSNDGELLSSIGMVIDVTDLR</sequence>
<evidence type="ECO:0000256" key="1">
    <source>
        <dbReference type="ARBA" id="ARBA00000085"/>
    </source>
</evidence>
<dbReference type="InterPro" id="IPR035965">
    <property type="entry name" value="PAS-like_dom_sf"/>
</dbReference>